<evidence type="ECO:0000256" key="1">
    <source>
        <dbReference type="SAM" id="Phobius"/>
    </source>
</evidence>
<dbReference type="HOGENOM" id="CLU_199811_0_0_10"/>
<name>A3XG97_LEEBM</name>
<feature type="transmembrane region" description="Helical" evidence="1">
    <location>
        <begin position="43"/>
        <end position="64"/>
    </location>
</feature>
<keyword evidence="3" id="KW-1185">Reference proteome</keyword>
<reference evidence="2 3" key="1">
    <citation type="journal article" date="2007" name="Nature">
        <title>Light stimulates growth of proteorhodopsin-containing marine Flavobacteria.</title>
        <authorList>
            <person name="Gomez-Consarnau L."/>
            <person name="Gonzalez J.M."/>
            <person name="Coll-Llado M."/>
            <person name="Gourdon P."/>
            <person name="Pascher T."/>
            <person name="Neutze R."/>
            <person name="Pedros-Alio C."/>
            <person name="Pinhassi J."/>
        </authorList>
    </citation>
    <scope>NUCLEOTIDE SEQUENCE [LARGE SCALE GENOMIC DNA]</scope>
    <source>
        <strain evidence="2 3">MED217</strain>
    </source>
</reference>
<accession>A3XG97</accession>
<dbReference type="AlphaFoldDB" id="A3XG97"/>
<evidence type="ECO:0000313" key="2">
    <source>
        <dbReference type="EMBL" id="EAQ50852.1"/>
    </source>
</evidence>
<keyword evidence="1" id="KW-0812">Transmembrane</keyword>
<dbReference type="Proteomes" id="UP000001601">
    <property type="component" value="Unassembled WGS sequence"/>
</dbReference>
<organism evidence="2 3">
    <name type="scientific">Leeuwenhoekiella blandensis (strain CECT 7118 / CCUG 51940 / KCTC 22103 / MED217)</name>
    <name type="common">Flavobacterium sp. (strain MED217)</name>
    <dbReference type="NCBI Taxonomy" id="398720"/>
    <lineage>
        <taxon>Bacteria</taxon>
        <taxon>Pseudomonadati</taxon>
        <taxon>Bacteroidota</taxon>
        <taxon>Flavobacteriia</taxon>
        <taxon>Flavobacteriales</taxon>
        <taxon>Flavobacteriaceae</taxon>
        <taxon>Leeuwenhoekiella</taxon>
    </lineage>
</organism>
<gene>
    <name evidence="2" type="ORF">MED217_14955</name>
</gene>
<comment type="caution">
    <text evidence="2">The sequence shown here is derived from an EMBL/GenBank/DDBJ whole genome shotgun (WGS) entry which is preliminary data.</text>
</comment>
<evidence type="ECO:0000313" key="3">
    <source>
        <dbReference type="Proteomes" id="UP000001601"/>
    </source>
</evidence>
<keyword evidence="1" id="KW-0472">Membrane</keyword>
<proteinExistence type="predicted"/>
<dbReference type="RefSeq" id="WP_009781344.1">
    <property type="nucleotide sequence ID" value="NZ_CH672395.1"/>
</dbReference>
<protein>
    <submittedName>
        <fullName evidence="2">Uncharacterized protein</fullName>
    </submittedName>
</protein>
<dbReference type="OrthoDB" id="1450918at2"/>
<keyword evidence="1" id="KW-1133">Transmembrane helix</keyword>
<sequence>MNSFYLLACLLFVVISAAFYCTTHPHFKKAYGKKAWNTWTPRVFYWQGTLVVGSLGTFAVLYLLRTAAVVSF</sequence>
<dbReference type="EMBL" id="AANC01000001">
    <property type="protein sequence ID" value="EAQ50852.1"/>
    <property type="molecule type" value="Genomic_DNA"/>
</dbReference>